<evidence type="ECO:0000313" key="23">
    <source>
        <dbReference type="Proteomes" id="UP000694388"/>
    </source>
</evidence>
<dbReference type="GO" id="GO:0006508">
    <property type="term" value="P:proteolysis"/>
    <property type="evidence" value="ECO:0007669"/>
    <property type="project" value="UniProtKB-KW"/>
</dbReference>
<dbReference type="InterPro" id="IPR050819">
    <property type="entry name" value="Tripeptidyl-peptidase_I"/>
</dbReference>
<dbReference type="Gene3D" id="3.40.50.200">
    <property type="entry name" value="Peptidase S8/S53 domain"/>
    <property type="match status" value="1"/>
</dbReference>
<keyword evidence="7" id="KW-0732">Signal</keyword>
<evidence type="ECO:0000256" key="1">
    <source>
        <dbReference type="ARBA" id="ARBA00000884"/>
    </source>
</evidence>
<comment type="function">
    <text evidence="18">Lysosomal serine protease with tripeptidyl-peptidase I activity. May act as a non-specific lysosomal peptidase which generates tripeptides from the breakdown products produced by lysosomal proteinases. Requires substrates with an unsubstituted N-terminus.</text>
</comment>
<comment type="cofactor">
    <cofactor evidence="19">
        <name>Ca(2+)</name>
        <dbReference type="ChEBI" id="CHEBI:29108"/>
    </cofactor>
    <text evidence="19">Binds 1 Ca(2+) ion per subunit.</text>
</comment>
<feature type="domain" description="Peptidase S53" evidence="21">
    <location>
        <begin position="205"/>
        <end position="565"/>
    </location>
</feature>
<keyword evidence="12" id="KW-0865">Zymogen</keyword>
<dbReference type="PROSITE" id="PS00138">
    <property type="entry name" value="SUBTILASE_SER"/>
    <property type="match status" value="1"/>
</dbReference>
<evidence type="ECO:0000256" key="7">
    <source>
        <dbReference type="ARBA" id="ARBA00022729"/>
    </source>
</evidence>
<evidence type="ECO:0000256" key="2">
    <source>
        <dbReference type="ARBA" id="ARBA00004371"/>
    </source>
</evidence>
<dbReference type="PANTHER" id="PTHR14218">
    <property type="entry name" value="PROTEASE S8 TRIPEPTIDYL PEPTIDASE I CLN2"/>
    <property type="match status" value="1"/>
</dbReference>
<keyword evidence="6 19" id="KW-0479">Metal-binding</keyword>
<evidence type="ECO:0000256" key="10">
    <source>
        <dbReference type="ARBA" id="ARBA00022825"/>
    </source>
</evidence>
<dbReference type="GO" id="GO:0007417">
    <property type="term" value="P:central nervous system development"/>
    <property type="evidence" value="ECO:0007669"/>
    <property type="project" value="TreeGrafter"/>
</dbReference>
<dbReference type="InterPro" id="IPR030400">
    <property type="entry name" value="Sedolisin_dom"/>
</dbReference>
<evidence type="ECO:0000256" key="19">
    <source>
        <dbReference type="PROSITE-ProRule" id="PRU01032"/>
    </source>
</evidence>
<evidence type="ECO:0000256" key="14">
    <source>
        <dbReference type="ARBA" id="ARBA00023180"/>
    </source>
</evidence>
<dbReference type="GO" id="GO:0046872">
    <property type="term" value="F:metal ion binding"/>
    <property type="evidence" value="ECO:0007669"/>
    <property type="project" value="UniProtKB-UniRule"/>
</dbReference>
<keyword evidence="15" id="KW-0458">Lysosome</keyword>
<dbReference type="FunFam" id="3.40.50.200:FF:000012">
    <property type="entry name" value="Tripeptidyl-peptidase 1 preproprotein"/>
    <property type="match status" value="1"/>
</dbReference>
<dbReference type="InterPro" id="IPR023828">
    <property type="entry name" value="Peptidase_S8_Ser-AS"/>
</dbReference>
<comment type="catalytic activity">
    <reaction evidence="1">
        <text>Release of an N-terminal tripeptide from a polypeptide, but also has endopeptidase activity.</text>
        <dbReference type="EC" id="3.4.14.9"/>
    </reaction>
</comment>
<keyword evidence="5 19" id="KW-0645">Protease</keyword>
<feature type="active site" description="Charge relay system" evidence="19">
    <location>
        <position position="270"/>
    </location>
</feature>
<proteinExistence type="predicted"/>
<evidence type="ECO:0000256" key="11">
    <source>
        <dbReference type="ARBA" id="ARBA00022837"/>
    </source>
</evidence>
<evidence type="ECO:0000256" key="4">
    <source>
        <dbReference type="ARBA" id="ARBA00020254"/>
    </source>
</evidence>
<evidence type="ECO:0000256" key="17">
    <source>
        <dbReference type="ARBA" id="ARBA00032661"/>
    </source>
</evidence>
<name>A0A8C4Q9C0_EPTBU</name>
<dbReference type="GeneTree" id="ENSGT00390000008684"/>
<reference evidence="22" key="2">
    <citation type="submission" date="2025-09" db="UniProtKB">
        <authorList>
            <consortium name="Ensembl"/>
        </authorList>
    </citation>
    <scope>IDENTIFICATION</scope>
</reference>
<dbReference type="Pfam" id="PF00082">
    <property type="entry name" value="Peptidase_S8"/>
    <property type="match status" value="1"/>
</dbReference>
<evidence type="ECO:0000256" key="5">
    <source>
        <dbReference type="ARBA" id="ARBA00022670"/>
    </source>
</evidence>
<feature type="region of interest" description="Disordered" evidence="20">
    <location>
        <begin position="173"/>
        <end position="193"/>
    </location>
</feature>
<evidence type="ECO:0000256" key="8">
    <source>
        <dbReference type="ARBA" id="ARBA00022801"/>
    </source>
</evidence>
<keyword evidence="23" id="KW-1185">Reference proteome</keyword>
<evidence type="ECO:0000313" key="22">
    <source>
        <dbReference type="Ensembl" id="ENSEBUP00000012039.1"/>
    </source>
</evidence>
<organism evidence="22 23">
    <name type="scientific">Eptatretus burgeri</name>
    <name type="common">Inshore hagfish</name>
    <dbReference type="NCBI Taxonomy" id="7764"/>
    <lineage>
        <taxon>Eukaryota</taxon>
        <taxon>Metazoa</taxon>
        <taxon>Chordata</taxon>
        <taxon>Craniata</taxon>
        <taxon>Vertebrata</taxon>
        <taxon>Cyclostomata</taxon>
        <taxon>Myxini</taxon>
        <taxon>Myxiniformes</taxon>
        <taxon>Myxinidae</taxon>
        <taxon>Eptatretinae</taxon>
        <taxon>Eptatretus</taxon>
    </lineage>
</organism>
<evidence type="ECO:0000259" key="21">
    <source>
        <dbReference type="PROSITE" id="PS51695"/>
    </source>
</evidence>
<evidence type="ECO:0000256" key="16">
    <source>
        <dbReference type="ARBA" id="ARBA00032232"/>
    </source>
</evidence>
<dbReference type="PANTHER" id="PTHR14218:SF15">
    <property type="entry name" value="TRIPEPTIDYL-PEPTIDASE 1"/>
    <property type="match status" value="1"/>
</dbReference>
<feature type="active site" description="Charge relay system" evidence="19">
    <location>
        <position position="274"/>
    </location>
</feature>
<reference evidence="22" key="1">
    <citation type="submission" date="2025-08" db="UniProtKB">
        <authorList>
            <consortium name="Ensembl"/>
        </authorList>
    </citation>
    <scope>IDENTIFICATION</scope>
</reference>
<evidence type="ECO:0000256" key="18">
    <source>
        <dbReference type="ARBA" id="ARBA00045460"/>
    </source>
</evidence>
<dbReference type="CDD" id="cd11377">
    <property type="entry name" value="Pro-peptidase_S53"/>
    <property type="match status" value="1"/>
</dbReference>
<dbReference type="SMART" id="SM00944">
    <property type="entry name" value="Pro-kuma_activ"/>
    <property type="match status" value="1"/>
</dbReference>
<evidence type="ECO:0000256" key="15">
    <source>
        <dbReference type="ARBA" id="ARBA00023228"/>
    </source>
</evidence>
<sequence length="571" mass="62509">MRFSEPQQYLFLIFHSSFHCLIHLFTLISPFNTFTPHICPLSSSGFKVGVKAPLAELHLTFALTQHDPDGLETLLEKVSAPTSPSYGDYLSLEEVSKLVQPKYEVENEVRGWLKMHDVTNCDSVVTRDFLVCIVSTSQEAPQMIQYTRPVSCPSFHPTVGGVHRFPRRRELTVDHPSVSKEQGGNDSLVGKGKGPTRQHADFHLGVTPAVIRARYNLSSSAVGRHPNSSQAVAQVGCDSIFMGLFGKSFAHLSSVARVVGPDGGLHAGLEASLDIEYVMSTGANVSTWFWSTPGLRKGQEPFLQWLVTLSNMSSLPWVHSISYGDDEDSLSAVYMQRVNREFMKAGLRGLTLLFASGDDGAGCKEMSKERNVFRPSFPASSPFVTTVGGTTFSNPFKVTEEVSDYISGGGFSNVFAQPQYQEEAVKKYLASGSLPPASYYNSRGRAYPDVAALSSNYWVVANLLPIPWVSGTSASTPVFAGILSLVNDNRFQLGLPSLGFINPLLYRLPSLGHDRALFDVTSGCHLGCLDEQTQLQGFCARPGWDPVTGWGTPNYPALLHALSRPLSRQDR</sequence>
<keyword evidence="10 19" id="KW-0720">Serine protease</keyword>
<evidence type="ECO:0000256" key="3">
    <source>
        <dbReference type="ARBA" id="ARBA00012067"/>
    </source>
</evidence>
<dbReference type="InterPro" id="IPR000209">
    <property type="entry name" value="Peptidase_S8/S53_dom"/>
</dbReference>
<feature type="binding site" evidence="19">
    <location>
        <position position="545"/>
    </location>
    <ligand>
        <name>Ca(2+)</name>
        <dbReference type="ChEBI" id="CHEBI:29108"/>
    </ligand>
</feature>
<dbReference type="InterPro" id="IPR015366">
    <property type="entry name" value="S53_propep"/>
</dbReference>
<dbReference type="AlphaFoldDB" id="A0A8C4Q9C0"/>
<dbReference type="Ensembl" id="ENSEBUT00000012615.1">
    <property type="protein sequence ID" value="ENSEBUP00000012039.1"/>
    <property type="gene ID" value="ENSEBUG00000007691.1"/>
</dbReference>
<dbReference type="EC" id="3.4.14.9" evidence="3"/>
<evidence type="ECO:0000256" key="6">
    <source>
        <dbReference type="ARBA" id="ARBA00022723"/>
    </source>
</evidence>
<dbReference type="PROSITE" id="PS51695">
    <property type="entry name" value="SEDOLISIN"/>
    <property type="match status" value="1"/>
</dbReference>
<feature type="active site" description="Charge relay system" evidence="19">
    <location>
        <position position="473"/>
    </location>
</feature>
<dbReference type="CDD" id="cd04056">
    <property type="entry name" value="Peptidases_S53"/>
    <property type="match status" value="1"/>
</dbReference>
<keyword evidence="11 19" id="KW-0106">Calcium</keyword>
<keyword evidence="13" id="KW-1015">Disulfide bond</keyword>
<dbReference type="OMA" id="YARSVCN"/>
<comment type="subcellular location">
    <subcellularLocation>
        <location evidence="2">Lysosome</location>
    </subcellularLocation>
</comment>
<dbReference type="Pfam" id="PF09286">
    <property type="entry name" value="Pro-kuma_activ"/>
    <property type="match status" value="1"/>
</dbReference>
<evidence type="ECO:0000256" key="9">
    <source>
        <dbReference type="ARBA" id="ARBA00022813"/>
    </source>
</evidence>
<dbReference type="GO" id="GO:0005764">
    <property type="term" value="C:lysosome"/>
    <property type="evidence" value="ECO:0007669"/>
    <property type="project" value="UniProtKB-SubCell"/>
</dbReference>
<dbReference type="GO" id="GO:0004252">
    <property type="term" value="F:serine-type endopeptidase activity"/>
    <property type="evidence" value="ECO:0007669"/>
    <property type="project" value="UniProtKB-UniRule"/>
</dbReference>
<keyword evidence="8 19" id="KW-0378">Hydrolase</keyword>
<evidence type="ECO:0000256" key="12">
    <source>
        <dbReference type="ARBA" id="ARBA00023145"/>
    </source>
</evidence>
<protein>
    <recommendedName>
        <fullName evidence="4">Tripeptidyl-peptidase 1</fullName>
        <ecNumber evidence="3">3.4.14.9</ecNumber>
    </recommendedName>
    <alternativeName>
        <fullName evidence="16">Tripeptidyl aminopeptidase</fullName>
    </alternativeName>
    <alternativeName>
        <fullName evidence="17">Tripeptidyl-peptidase I</fullName>
    </alternativeName>
</protein>
<evidence type="ECO:0000256" key="13">
    <source>
        <dbReference type="ARBA" id="ARBA00023157"/>
    </source>
</evidence>
<accession>A0A8C4Q9C0</accession>
<feature type="binding site" evidence="19">
    <location>
        <position position="519"/>
    </location>
    <ligand>
        <name>Ca(2+)</name>
        <dbReference type="ChEBI" id="CHEBI:29108"/>
    </ligand>
</feature>
<evidence type="ECO:0000256" key="20">
    <source>
        <dbReference type="SAM" id="MobiDB-lite"/>
    </source>
</evidence>
<dbReference type="InterPro" id="IPR036852">
    <property type="entry name" value="Peptidase_S8/S53_dom_sf"/>
</dbReference>
<keyword evidence="14" id="KW-0325">Glycoprotein</keyword>
<dbReference type="Proteomes" id="UP000694388">
    <property type="component" value="Unplaced"/>
</dbReference>
<dbReference type="SUPFAM" id="SSF52743">
    <property type="entry name" value="Subtilisin-like"/>
    <property type="match status" value="1"/>
</dbReference>
<dbReference type="GO" id="GO:0008240">
    <property type="term" value="F:tripeptidyl-peptidase activity"/>
    <property type="evidence" value="ECO:0007669"/>
    <property type="project" value="TreeGrafter"/>
</dbReference>
<feature type="binding site" evidence="19">
    <location>
        <position position="520"/>
    </location>
    <ligand>
        <name>Ca(2+)</name>
        <dbReference type="ChEBI" id="CHEBI:29108"/>
    </ligand>
</feature>
<feature type="binding site" evidence="19">
    <location>
        <position position="543"/>
    </location>
    <ligand>
        <name>Ca(2+)</name>
        <dbReference type="ChEBI" id="CHEBI:29108"/>
    </ligand>
</feature>
<keyword evidence="9" id="KW-0068">Autocatalytic cleavage</keyword>
<dbReference type="SUPFAM" id="SSF54897">
    <property type="entry name" value="Protease propeptides/inhibitors"/>
    <property type="match status" value="1"/>
</dbReference>